<sequence length="52" mass="5897">MVTTNLLILLYLIMPQMRMALVDAGWMRATAKLVSALRWSAKSLLQAGRHRV</sequence>
<evidence type="ECO:0000313" key="2">
    <source>
        <dbReference type="Proteomes" id="UP000221538"/>
    </source>
</evidence>
<reference evidence="1 2" key="1">
    <citation type="journal article" date="2013" name="Biodegradation">
        <title>Occurrence of 4-tert-butylphenol (4-t-BP) biodegradation in an aquatic sample caused by the presence of Spirodela polyrrhiza and isolation of a 4-t-BP-utilizing bacterium.</title>
        <authorList>
            <person name="Ogata Y."/>
            <person name="Toyama T."/>
            <person name="Yu N."/>
            <person name="Wang X."/>
            <person name="Sei K."/>
            <person name="Ike M."/>
        </authorList>
    </citation>
    <scope>NUCLEOTIDE SEQUENCE [LARGE SCALE GENOMIC DNA]</scope>
    <source>
        <strain evidence="1 2">OMI</strain>
    </source>
</reference>
<dbReference type="AlphaFoldDB" id="A0A292ZL05"/>
<dbReference type="RefSeq" id="WP_218042369.1">
    <property type="nucleotide sequence ID" value="NZ_BEWI01000032.1"/>
</dbReference>
<name>A0A292ZL05_SPHSA</name>
<protein>
    <submittedName>
        <fullName evidence="1">Uncharacterized protein</fullName>
    </submittedName>
</protein>
<proteinExistence type="predicted"/>
<comment type="caution">
    <text evidence="1">The sequence shown here is derived from an EMBL/GenBank/DDBJ whole genome shotgun (WGS) entry which is preliminary data.</text>
</comment>
<evidence type="ECO:0000313" key="1">
    <source>
        <dbReference type="EMBL" id="GAY23549.1"/>
    </source>
</evidence>
<dbReference type="EMBL" id="BEWI01000032">
    <property type="protein sequence ID" value="GAY23549.1"/>
    <property type="molecule type" value="Genomic_DNA"/>
</dbReference>
<organism evidence="1 2">
    <name type="scientific">Sphingobium fuliginis (strain ATCC 27551)</name>
    <dbReference type="NCBI Taxonomy" id="336203"/>
    <lineage>
        <taxon>Bacteria</taxon>
        <taxon>Pseudomonadati</taxon>
        <taxon>Pseudomonadota</taxon>
        <taxon>Alphaproteobacteria</taxon>
        <taxon>Sphingomonadales</taxon>
        <taxon>Sphingomonadaceae</taxon>
        <taxon>Sphingobium</taxon>
    </lineage>
</organism>
<reference evidence="1 2" key="2">
    <citation type="journal article" date="2013" name="Environ. Sci. Technol.">
        <title>The 4-tert-butylphenol-utilizing bacterium Sphingobium fuliginis OMI can degrade bisphenols via phenolic ring hydroxylation and meta-cleavage pathway.</title>
        <authorList>
            <person name="Ogata Y."/>
            <person name="Goda S."/>
            <person name="Toyama T."/>
            <person name="Sei K."/>
            <person name="Ike M."/>
        </authorList>
    </citation>
    <scope>NUCLEOTIDE SEQUENCE [LARGE SCALE GENOMIC DNA]</scope>
    <source>
        <strain evidence="1 2">OMI</strain>
    </source>
</reference>
<accession>A0A292ZL05</accession>
<gene>
    <name evidence="1" type="ORF">SFOMI_4127</name>
</gene>
<dbReference type="Proteomes" id="UP000221538">
    <property type="component" value="Unassembled WGS sequence"/>
</dbReference>